<evidence type="ECO:0000313" key="3">
    <source>
        <dbReference type="Proteomes" id="UP000822688"/>
    </source>
</evidence>
<comment type="caution">
    <text evidence="2">The sequence shown here is derived from an EMBL/GenBank/DDBJ whole genome shotgun (WGS) entry which is preliminary data.</text>
</comment>
<protein>
    <submittedName>
        <fullName evidence="2">Uncharacterized protein</fullName>
    </submittedName>
</protein>
<feature type="transmembrane region" description="Helical" evidence="1">
    <location>
        <begin position="29"/>
        <end position="48"/>
    </location>
</feature>
<evidence type="ECO:0000256" key="1">
    <source>
        <dbReference type="SAM" id="Phobius"/>
    </source>
</evidence>
<dbReference type="AlphaFoldDB" id="A0A8T0HE49"/>
<organism evidence="2 3">
    <name type="scientific">Ceratodon purpureus</name>
    <name type="common">Fire moss</name>
    <name type="synonym">Dicranum purpureum</name>
    <dbReference type="NCBI Taxonomy" id="3225"/>
    <lineage>
        <taxon>Eukaryota</taxon>
        <taxon>Viridiplantae</taxon>
        <taxon>Streptophyta</taxon>
        <taxon>Embryophyta</taxon>
        <taxon>Bryophyta</taxon>
        <taxon>Bryophytina</taxon>
        <taxon>Bryopsida</taxon>
        <taxon>Dicranidae</taxon>
        <taxon>Pseudoditrichales</taxon>
        <taxon>Ditrichaceae</taxon>
        <taxon>Ceratodon</taxon>
    </lineage>
</organism>
<sequence>MGIKVCSSAQVMPYSVVGAVQYSPTMRILAVKTALVLMIPLFLALPLVCQGLITHSADATDGVESSMEQKAKVRLPNQVYTIRLSPSSRFAGAMQVDNNGGEITDASLLKAMSKRQRLRKMLARRLQDVSDGNCNAVAVATRFRSAQLRRTMGSPVNDPARQRVPPPSRPVKALFILCAKKKVGVRVAMTSPSRAAPGNQHVIPFKINHRRALKQFQVPPLPFIRPPAPPRFQFPPLPFTPPASPQFRFPPLPFTPPASPQFQNPAVSSTPHVLVPQLEVPPLPISLPQLPPLPFTLPAPPLPNSKSLTFPPLPTLPSINIPPLPFQLPSIPCVPSFSGKSLPPP</sequence>
<keyword evidence="1" id="KW-1133">Transmembrane helix</keyword>
<name>A0A8T0HE49_CERPU</name>
<reference evidence="2 3" key="1">
    <citation type="submission" date="2020-06" db="EMBL/GenBank/DDBJ databases">
        <title>WGS assembly of Ceratodon purpureus strain R40.</title>
        <authorList>
            <person name="Carey S.B."/>
            <person name="Jenkins J."/>
            <person name="Shu S."/>
            <person name="Lovell J.T."/>
            <person name="Sreedasyam A."/>
            <person name="Maumus F."/>
            <person name="Tiley G.P."/>
            <person name="Fernandez-Pozo N."/>
            <person name="Barry K."/>
            <person name="Chen C."/>
            <person name="Wang M."/>
            <person name="Lipzen A."/>
            <person name="Daum C."/>
            <person name="Saski C.A."/>
            <person name="Payton A.C."/>
            <person name="Mcbreen J.C."/>
            <person name="Conrad R.E."/>
            <person name="Kollar L.M."/>
            <person name="Olsson S."/>
            <person name="Huttunen S."/>
            <person name="Landis J.B."/>
            <person name="Wickett N.J."/>
            <person name="Johnson M.G."/>
            <person name="Rensing S.A."/>
            <person name="Grimwood J."/>
            <person name="Schmutz J."/>
            <person name="Mcdaniel S.F."/>
        </authorList>
    </citation>
    <scope>NUCLEOTIDE SEQUENCE [LARGE SCALE GENOMIC DNA]</scope>
    <source>
        <strain evidence="2 3">R40</strain>
    </source>
</reference>
<gene>
    <name evidence="2" type="ORF">KC19_6G134900</name>
</gene>
<proteinExistence type="predicted"/>
<keyword evidence="3" id="KW-1185">Reference proteome</keyword>
<keyword evidence="1" id="KW-0472">Membrane</keyword>
<keyword evidence="1" id="KW-0812">Transmembrane</keyword>
<evidence type="ECO:0000313" key="2">
    <source>
        <dbReference type="EMBL" id="KAG0570041.1"/>
    </source>
</evidence>
<accession>A0A8T0HE49</accession>
<dbReference type="Proteomes" id="UP000822688">
    <property type="component" value="Chromosome 6"/>
</dbReference>
<dbReference type="EMBL" id="CM026427">
    <property type="protein sequence ID" value="KAG0570041.1"/>
    <property type="molecule type" value="Genomic_DNA"/>
</dbReference>